<evidence type="ECO:0000313" key="2">
    <source>
        <dbReference type="Proteomes" id="UP000660611"/>
    </source>
</evidence>
<sequence>MAIGRCLDKARRVPFVDLAAKCHAPWCQAGTGDFPAAVEQSCAQQGTRRSGGKRKPILRKTKQEYLTGMESVMYAFTDIDGLVVEILENGFGW</sequence>
<evidence type="ECO:0000313" key="1">
    <source>
        <dbReference type="EMBL" id="GIG51412.1"/>
    </source>
</evidence>
<keyword evidence="2" id="KW-1185">Reference proteome</keyword>
<dbReference type="AlphaFoldDB" id="A0A919PW80"/>
<comment type="caution">
    <text evidence="1">The sequence shown here is derived from an EMBL/GenBank/DDBJ whole genome shotgun (WGS) entry which is preliminary data.</text>
</comment>
<protein>
    <submittedName>
        <fullName evidence="1">Uncharacterized protein</fullName>
    </submittedName>
</protein>
<dbReference type="Proteomes" id="UP000660611">
    <property type="component" value="Unassembled WGS sequence"/>
</dbReference>
<accession>A0A919PW80</accession>
<reference evidence="1" key="1">
    <citation type="submission" date="2021-01" db="EMBL/GenBank/DDBJ databases">
        <title>Whole genome shotgun sequence of Dactylosporangium siamense NBRC 106093.</title>
        <authorList>
            <person name="Komaki H."/>
            <person name="Tamura T."/>
        </authorList>
    </citation>
    <scope>NUCLEOTIDE SEQUENCE</scope>
    <source>
        <strain evidence="1">NBRC 106093</strain>
    </source>
</reference>
<organism evidence="1 2">
    <name type="scientific">Dactylosporangium siamense</name>
    <dbReference type="NCBI Taxonomy" id="685454"/>
    <lineage>
        <taxon>Bacteria</taxon>
        <taxon>Bacillati</taxon>
        <taxon>Actinomycetota</taxon>
        <taxon>Actinomycetes</taxon>
        <taxon>Micromonosporales</taxon>
        <taxon>Micromonosporaceae</taxon>
        <taxon>Dactylosporangium</taxon>
    </lineage>
</organism>
<proteinExistence type="predicted"/>
<name>A0A919PW80_9ACTN</name>
<dbReference type="EMBL" id="BONQ01000154">
    <property type="protein sequence ID" value="GIG51412.1"/>
    <property type="molecule type" value="Genomic_DNA"/>
</dbReference>
<gene>
    <name evidence="1" type="ORF">Dsi01nite_094530</name>
</gene>